<dbReference type="Proteomes" id="UP000198510">
    <property type="component" value="Unassembled WGS sequence"/>
</dbReference>
<dbReference type="NCBIfam" id="TIGR04183">
    <property type="entry name" value="Por_Secre_tail"/>
    <property type="match status" value="1"/>
</dbReference>
<keyword evidence="1" id="KW-0732">Signal</keyword>
<protein>
    <submittedName>
        <fullName evidence="3">Por secretion system C-terminal sorting domain-containing protein</fullName>
    </submittedName>
</protein>
<reference evidence="3 4" key="1">
    <citation type="submission" date="2016-10" db="EMBL/GenBank/DDBJ databases">
        <authorList>
            <person name="de Groot N.N."/>
        </authorList>
    </citation>
    <scope>NUCLEOTIDE SEQUENCE [LARGE SCALE GENOMIC DNA]</scope>
    <source>
        <strain evidence="3 4">DSM 25186</strain>
    </source>
</reference>
<gene>
    <name evidence="3" type="ORF">SAMN05421823_101573</name>
</gene>
<evidence type="ECO:0000256" key="1">
    <source>
        <dbReference type="SAM" id="SignalP"/>
    </source>
</evidence>
<dbReference type="RefSeq" id="WP_089678706.1">
    <property type="nucleotide sequence ID" value="NZ_FNFO01000001.1"/>
</dbReference>
<dbReference type="Pfam" id="PF18962">
    <property type="entry name" value="Por_Secre_tail"/>
    <property type="match status" value="1"/>
</dbReference>
<feature type="chain" id="PRO_5011684146" evidence="1">
    <location>
        <begin position="24"/>
        <end position="361"/>
    </location>
</feature>
<evidence type="ECO:0000313" key="3">
    <source>
        <dbReference type="EMBL" id="SDJ97994.1"/>
    </source>
</evidence>
<evidence type="ECO:0000259" key="2">
    <source>
        <dbReference type="Pfam" id="PF18962"/>
    </source>
</evidence>
<accession>A0A1G8Y6H5</accession>
<proteinExistence type="predicted"/>
<dbReference type="AlphaFoldDB" id="A0A1G8Y6H5"/>
<feature type="domain" description="Secretion system C-terminal sorting" evidence="2">
    <location>
        <begin position="293"/>
        <end position="358"/>
    </location>
</feature>
<keyword evidence="4" id="KW-1185">Reference proteome</keyword>
<dbReference type="EMBL" id="FNFO01000001">
    <property type="protein sequence ID" value="SDJ97994.1"/>
    <property type="molecule type" value="Genomic_DNA"/>
</dbReference>
<name>A0A1G8Y6H5_9BACT</name>
<dbReference type="InterPro" id="IPR026444">
    <property type="entry name" value="Secre_tail"/>
</dbReference>
<dbReference type="OrthoDB" id="966171at2"/>
<dbReference type="STRING" id="1075417.SAMN05421823_101573"/>
<sequence>MKHSLRFLLSLGLMVLPSLLVRAQCTLAPTITPNNLMLCPNAQDTIWTQEYDAYQWYRYLNFGENPQIDTLEGDTLQYLVVDQYEDAGFTFQVAVTQDTCTALSPGVMVDGWAFAGLTVALSGSFGINPEDGHVILCDTSGMFRRDTLTMVINLPYKYNIQWFENGEPIEGATDDTLVVSRSGSYTVQGSPEECLDFSLSSLPIEVEFRQPPRPLIARRGDTLEITNADELMRLQWYLEGDTLPGATAATYVPTEAGIYTVSADDNACYGMSQPFAFDTPTATPEYLSARIRLYPNPAQTNLTLETPVPLRTQLTNLTGQVVLQTDATTIDVQALATGVYVVRLFDKNGVPIRQEKLVIAR</sequence>
<evidence type="ECO:0000313" key="4">
    <source>
        <dbReference type="Proteomes" id="UP000198510"/>
    </source>
</evidence>
<feature type="signal peptide" evidence="1">
    <location>
        <begin position="1"/>
        <end position="23"/>
    </location>
</feature>
<organism evidence="3 4">
    <name type="scientific">Catalinimonas alkaloidigena</name>
    <dbReference type="NCBI Taxonomy" id="1075417"/>
    <lineage>
        <taxon>Bacteria</taxon>
        <taxon>Pseudomonadati</taxon>
        <taxon>Bacteroidota</taxon>
        <taxon>Cytophagia</taxon>
        <taxon>Cytophagales</taxon>
        <taxon>Catalimonadaceae</taxon>
        <taxon>Catalinimonas</taxon>
    </lineage>
</organism>